<name>A0ABU6KAH6_9RHOO</name>
<dbReference type="PANTHER" id="PTHR30037">
    <property type="entry name" value="DNA-3-METHYLADENINE GLYCOSYLASE 1"/>
    <property type="match status" value="1"/>
</dbReference>
<keyword evidence="1" id="KW-0378">Hydrolase</keyword>
<dbReference type="RefSeq" id="WP_327600918.1">
    <property type="nucleotide sequence ID" value="NZ_JAYXHS010000004.1"/>
</dbReference>
<dbReference type="InterPro" id="IPR011257">
    <property type="entry name" value="DNA_glycosylase"/>
</dbReference>
<dbReference type="PANTHER" id="PTHR30037:SF4">
    <property type="entry name" value="DNA-3-METHYLADENINE GLYCOSYLASE I"/>
    <property type="match status" value="1"/>
</dbReference>
<gene>
    <name evidence="1" type="ORF">VVD49_19585</name>
</gene>
<protein>
    <submittedName>
        <fullName evidence="1">DNA-3-methyladenine glycosylase I</fullName>
        <ecNumber evidence="1">3.2.2.20</ecNumber>
    </submittedName>
</protein>
<proteinExistence type="predicted"/>
<dbReference type="GO" id="GO:0008725">
    <property type="term" value="F:DNA-3-methyladenine glycosylase activity"/>
    <property type="evidence" value="ECO:0007669"/>
    <property type="project" value="UniProtKB-EC"/>
</dbReference>
<comment type="caution">
    <text evidence="1">The sequence shown here is derived from an EMBL/GenBank/DDBJ whole genome shotgun (WGS) entry which is preliminary data.</text>
</comment>
<keyword evidence="1" id="KW-0326">Glycosidase</keyword>
<dbReference type="EC" id="3.2.2.20" evidence="1"/>
<keyword evidence="2" id="KW-1185">Reference proteome</keyword>
<dbReference type="InterPro" id="IPR005019">
    <property type="entry name" value="Adenine_glyco"/>
</dbReference>
<dbReference type="EMBL" id="JAYXHS010000004">
    <property type="protein sequence ID" value="MEC5387945.1"/>
    <property type="molecule type" value="Genomic_DNA"/>
</dbReference>
<dbReference type="InterPro" id="IPR052891">
    <property type="entry name" value="DNA-3mA_glycosylase"/>
</dbReference>
<dbReference type="NCBIfam" id="TIGR00624">
    <property type="entry name" value="tag"/>
    <property type="match status" value="1"/>
</dbReference>
<organism evidence="1 2">
    <name type="scientific">Uliginosibacterium silvisoli</name>
    <dbReference type="NCBI Taxonomy" id="3114758"/>
    <lineage>
        <taxon>Bacteria</taxon>
        <taxon>Pseudomonadati</taxon>
        <taxon>Pseudomonadota</taxon>
        <taxon>Betaproteobacteria</taxon>
        <taxon>Rhodocyclales</taxon>
        <taxon>Zoogloeaceae</taxon>
        <taxon>Uliginosibacterium</taxon>
    </lineage>
</organism>
<dbReference type="InterPro" id="IPR004597">
    <property type="entry name" value="Tag"/>
</dbReference>
<dbReference type="Proteomes" id="UP001331561">
    <property type="component" value="Unassembled WGS sequence"/>
</dbReference>
<reference evidence="1 2" key="1">
    <citation type="submission" date="2024-01" db="EMBL/GenBank/DDBJ databases">
        <title>Uliginosibacterium soil sp. nov.</title>
        <authorList>
            <person name="Lv Y."/>
        </authorList>
    </citation>
    <scope>NUCLEOTIDE SEQUENCE [LARGE SCALE GENOMIC DNA]</scope>
    <source>
        <strain evidence="1 2">H3</strain>
    </source>
</reference>
<dbReference type="Pfam" id="PF03352">
    <property type="entry name" value="Adenine_glyco"/>
    <property type="match status" value="1"/>
</dbReference>
<dbReference type="SUPFAM" id="SSF48150">
    <property type="entry name" value="DNA-glycosylase"/>
    <property type="match status" value="1"/>
</dbReference>
<sequence>MTHRCTWAGNDPLYVKYHDEEWGVPVHDDRKLFEFLILEGAQAGLSWITILRKREHYRAAFHGFNPKRVAEFGEKDIIRLMSNDGIVRNRQKIQAAIGNARAFLEVQAEHGTFAEYMWGFVDGKPIHNHWKAGEVPAKTEVSDALSADLQKRGFKFVGSTICYAHMQAVGMVNDHTTDCFRHAELLG</sequence>
<dbReference type="Gene3D" id="1.10.340.30">
    <property type="entry name" value="Hypothetical protein, domain 2"/>
    <property type="match status" value="1"/>
</dbReference>
<evidence type="ECO:0000313" key="2">
    <source>
        <dbReference type="Proteomes" id="UP001331561"/>
    </source>
</evidence>
<evidence type="ECO:0000313" key="1">
    <source>
        <dbReference type="EMBL" id="MEC5387945.1"/>
    </source>
</evidence>
<accession>A0ABU6KAH6</accession>